<accession>A0ABY3SM77</accession>
<name>A0ABY3SM77_9BACL</name>
<feature type="transmembrane region" description="Helical" evidence="9">
    <location>
        <begin position="241"/>
        <end position="259"/>
    </location>
</feature>
<feature type="transmembrane region" description="Helical" evidence="9">
    <location>
        <begin position="61"/>
        <end position="79"/>
    </location>
</feature>
<reference evidence="11 12" key="1">
    <citation type="journal article" date="2024" name="Int. J. Syst. Evol. Microbiol.">
        <title>Paenibacillus hexagrammi sp. nov., a novel bacterium isolated from the gut content of Hexagrammos agrammus.</title>
        <authorList>
            <person name="Jung H.K."/>
            <person name="Kim D.G."/>
            <person name="Zin H."/>
            <person name="Park J."/>
            <person name="Jung H."/>
            <person name="Kim Y.O."/>
            <person name="Kong H.J."/>
            <person name="Kim J.W."/>
            <person name="Kim Y.S."/>
        </authorList>
    </citation>
    <scope>NUCLEOTIDE SEQUENCE [LARGE SCALE GENOMIC DNA]</scope>
    <source>
        <strain evidence="11 12">YPD9-1</strain>
    </source>
</reference>
<comment type="subcellular location">
    <subcellularLocation>
        <location evidence="1">Cell membrane</location>
        <topology evidence="1">Multi-pass membrane protein</topology>
    </subcellularLocation>
</comment>
<feature type="transmembrane region" description="Helical" evidence="9">
    <location>
        <begin position="210"/>
        <end position="229"/>
    </location>
</feature>
<dbReference type="SUPFAM" id="SSF103473">
    <property type="entry name" value="MFS general substrate transporter"/>
    <property type="match status" value="1"/>
</dbReference>
<protein>
    <submittedName>
        <fullName evidence="11">DHA2 family efflux MFS transporter permease subunit</fullName>
    </submittedName>
</protein>
<evidence type="ECO:0000256" key="6">
    <source>
        <dbReference type="ARBA" id="ARBA00022989"/>
    </source>
</evidence>
<feature type="transmembrane region" description="Helical" evidence="9">
    <location>
        <begin position="21"/>
        <end position="41"/>
    </location>
</feature>
<feature type="transmembrane region" description="Helical" evidence="9">
    <location>
        <begin position="91"/>
        <end position="110"/>
    </location>
</feature>
<evidence type="ECO:0000256" key="7">
    <source>
        <dbReference type="ARBA" id="ARBA00023136"/>
    </source>
</evidence>
<dbReference type="InterPro" id="IPR020846">
    <property type="entry name" value="MFS_dom"/>
</dbReference>
<dbReference type="PROSITE" id="PS50850">
    <property type="entry name" value="MFS"/>
    <property type="match status" value="1"/>
</dbReference>
<keyword evidence="3" id="KW-0813">Transport</keyword>
<dbReference type="InterPro" id="IPR036259">
    <property type="entry name" value="MFS_trans_sf"/>
</dbReference>
<evidence type="ECO:0000256" key="5">
    <source>
        <dbReference type="ARBA" id="ARBA00022692"/>
    </source>
</evidence>
<dbReference type="Proteomes" id="UP001649230">
    <property type="component" value="Chromosome"/>
</dbReference>
<keyword evidence="12" id="KW-1185">Reference proteome</keyword>
<proteinExistence type="inferred from homology"/>
<dbReference type="Pfam" id="PF07690">
    <property type="entry name" value="MFS_1"/>
    <property type="match status" value="1"/>
</dbReference>
<feature type="transmembrane region" description="Helical" evidence="9">
    <location>
        <begin position="339"/>
        <end position="357"/>
    </location>
</feature>
<dbReference type="PANTHER" id="PTHR42718">
    <property type="entry name" value="MAJOR FACILITATOR SUPERFAMILY MULTIDRUG TRANSPORTER MFSC"/>
    <property type="match status" value="1"/>
</dbReference>
<evidence type="ECO:0000256" key="1">
    <source>
        <dbReference type="ARBA" id="ARBA00004651"/>
    </source>
</evidence>
<keyword evidence="5 9" id="KW-0812">Transmembrane</keyword>
<evidence type="ECO:0000313" key="12">
    <source>
        <dbReference type="Proteomes" id="UP001649230"/>
    </source>
</evidence>
<dbReference type="PANTHER" id="PTHR42718:SF9">
    <property type="entry name" value="MAJOR FACILITATOR SUPERFAMILY MULTIDRUG TRANSPORTER MFSC"/>
    <property type="match status" value="1"/>
</dbReference>
<feature type="transmembrane region" description="Helical" evidence="9">
    <location>
        <begin position="410"/>
        <end position="428"/>
    </location>
</feature>
<feature type="compositionally biased region" description="Polar residues" evidence="8">
    <location>
        <begin position="548"/>
        <end position="558"/>
    </location>
</feature>
<dbReference type="Gene3D" id="1.20.1250.20">
    <property type="entry name" value="MFS general substrate transporter like domains"/>
    <property type="match status" value="1"/>
</dbReference>
<dbReference type="InterPro" id="IPR004638">
    <property type="entry name" value="EmrB-like"/>
</dbReference>
<feature type="transmembrane region" description="Helical" evidence="9">
    <location>
        <begin position="496"/>
        <end position="514"/>
    </location>
</feature>
<dbReference type="InterPro" id="IPR011701">
    <property type="entry name" value="MFS"/>
</dbReference>
<evidence type="ECO:0000256" key="4">
    <source>
        <dbReference type="ARBA" id="ARBA00022475"/>
    </source>
</evidence>
<keyword evidence="7 9" id="KW-0472">Membrane</keyword>
<feature type="domain" description="Major facilitator superfamily (MFS) profile" evidence="10">
    <location>
        <begin position="25"/>
        <end position="518"/>
    </location>
</feature>
<keyword evidence="4" id="KW-1003">Cell membrane</keyword>
<dbReference type="Gene3D" id="1.20.1720.10">
    <property type="entry name" value="Multidrug resistance protein D"/>
    <property type="match status" value="1"/>
</dbReference>
<dbReference type="RefSeq" id="WP_235120616.1">
    <property type="nucleotide sequence ID" value="NZ_CP090978.1"/>
</dbReference>
<evidence type="ECO:0000256" key="2">
    <source>
        <dbReference type="ARBA" id="ARBA00008537"/>
    </source>
</evidence>
<feature type="transmembrane region" description="Helical" evidence="9">
    <location>
        <begin position="116"/>
        <end position="138"/>
    </location>
</feature>
<gene>
    <name evidence="11" type="ORF">L0M14_02845</name>
</gene>
<feature type="transmembrane region" description="Helical" evidence="9">
    <location>
        <begin position="179"/>
        <end position="198"/>
    </location>
</feature>
<evidence type="ECO:0000256" key="3">
    <source>
        <dbReference type="ARBA" id="ARBA00022448"/>
    </source>
</evidence>
<feature type="transmembrane region" description="Helical" evidence="9">
    <location>
        <begin position="280"/>
        <end position="303"/>
    </location>
</feature>
<evidence type="ECO:0000313" key="11">
    <source>
        <dbReference type="EMBL" id="UJF34186.1"/>
    </source>
</evidence>
<dbReference type="NCBIfam" id="TIGR00711">
    <property type="entry name" value="efflux_EmrB"/>
    <property type="match status" value="1"/>
</dbReference>
<dbReference type="PRINTS" id="PR01036">
    <property type="entry name" value="TCRTETB"/>
</dbReference>
<evidence type="ECO:0000259" key="10">
    <source>
        <dbReference type="PROSITE" id="PS50850"/>
    </source>
</evidence>
<sequence>MIVTSESSSASLKPPAADESINWVALTAIILGTFVSVLNNSLLNVALPKLVNVFGSTTQDIQWVLTGYMLASAVVVPMSGYMADRFGAKRIFVLALTGFTLGSLLCGFAWSASSLIAFRIIQGIFGGFIGPICMTIVYSIVPRSKIGMALGLWGVAAMAAPAIGPTLSGYLIQYFTWRLLFFISVPVGIFAIVVSFLVLKEMPIKSNLKFDLPGCILSVLCFGSLLLALSKGQSEGWTSLYIISLLYIAFFSMCLLIWVELGKEQPLLDFSFFKNPTFTLSLIAGSLVMVGLYGGTFLTPLYLQNVQGQSPLQTGIIMLPQSLAMALMMPISGRLFDKIGVVPLALTGLALMSVTTFELHLLSQYTSNHWLDAIMTVRGLGIGMCMMPLTTVGMNAVARERVGRASSLSNVIRQVAGSLSIAVLTAIMTNQQTLINADISSKVTVTSDAVSRFMSTMTGYFMASGMDSTYSQASAVTVLAGMIAKESLVRAIGETFMISSMPLFLCIPIVFFFIKRKKKSEAPAPAPEAPAASSAPEQNVAPEKAKVQVQTQPSLQNA</sequence>
<feature type="transmembrane region" description="Helical" evidence="9">
    <location>
        <begin position="377"/>
        <end position="398"/>
    </location>
</feature>
<feature type="transmembrane region" description="Helical" evidence="9">
    <location>
        <begin position="315"/>
        <end position="332"/>
    </location>
</feature>
<evidence type="ECO:0000256" key="8">
    <source>
        <dbReference type="SAM" id="MobiDB-lite"/>
    </source>
</evidence>
<keyword evidence="6 9" id="KW-1133">Transmembrane helix</keyword>
<dbReference type="CDD" id="cd17503">
    <property type="entry name" value="MFS_LmrB_MDR_like"/>
    <property type="match status" value="1"/>
</dbReference>
<organism evidence="11 12">
    <name type="scientific">Paenibacillus hexagrammi</name>
    <dbReference type="NCBI Taxonomy" id="2908839"/>
    <lineage>
        <taxon>Bacteria</taxon>
        <taxon>Bacillati</taxon>
        <taxon>Bacillota</taxon>
        <taxon>Bacilli</taxon>
        <taxon>Bacillales</taxon>
        <taxon>Paenibacillaceae</taxon>
        <taxon>Paenibacillus</taxon>
    </lineage>
</organism>
<evidence type="ECO:0000256" key="9">
    <source>
        <dbReference type="SAM" id="Phobius"/>
    </source>
</evidence>
<feature type="region of interest" description="Disordered" evidence="8">
    <location>
        <begin position="523"/>
        <end position="558"/>
    </location>
</feature>
<feature type="transmembrane region" description="Helical" evidence="9">
    <location>
        <begin position="150"/>
        <end position="173"/>
    </location>
</feature>
<dbReference type="EMBL" id="CP090978">
    <property type="protein sequence ID" value="UJF34186.1"/>
    <property type="molecule type" value="Genomic_DNA"/>
</dbReference>
<comment type="similarity">
    <text evidence="2">Belongs to the major facilitator superfamily. EmrB family.</text>
</comment>